<reference evidence="9" key="1">
    <citation type="submission" date="2025-05" db="UniProtKB">
        <authorList>
            <consortium name="Ensembl"/>
        </authorList>
    </citation>
    <scope>IDENTIFICATION</scope>
</reference>
<dbReference type="InterPro" id="IPR000569">
    <property type="entry name" value="HECT_dom"/>
</dbReference>
<keyword evidence="4" id="KW-0808">Transferase</keyword>
<evidence type="ECO:0000256" key="4">
    <source>
        <dbReference type="ARBA" id="ARBA00022679"/>
    </source>
</evidence>
<keyword evidence="5 6" id="KW-0833">Ubl conjugation pathway</keyword>
<evidence type="ECO:0000256" key="1">
    <source>
        <dbReference type="ARBA" id="ARBA00000885"/>
    </source>
</evidence>
<dbReference type="SUPFAM" id="SSF56204">
    <property type="entry name" value="Hect, E3 ligase catalytic domain"/>
    <property type="match status" value="1"/>
</dbReference>
<dbReference type="InterPro" id="IPR035983">
    <property type="entry name" value="Hect_E3_ubiquitin_ligase"/>
</dbReference>
<evidence type="ECO:0000313" key="9">
    <source>
        <dbReference type="Ensembl" id="ENSSLDP00000013581.1"/>
    </source>
</evidence>
<evidence type="ECO:0000256" key="3">
    <source>
        <dbReference type="ARBA" id="ARBA00012485"/>
    </source>
</evidence>
<dbReference type="PANTHER" id="PTHR11254">
    <property type="entry name" value="HECT DOMAIN UBIQUITIN-PROTEIN LIGASE"/>
    <property type="match status" value="1"/>
</dbReference>
<dbReference type="PANTHER" id="PTHR11254:SF444">
    <property type="entry name" value="HECT DOMAIN CONTAINING UBIQUITIN LIGASE"/>
    <property type="match status" value="1"/>
</dbReference>
<dbReference type="EC" id="2.3.2.26" evidence="3"/>
<name>A0A3B4XBX7_SERLL</name>
<comment type="catalytic activity">
    <reaction evidence="1">
        <text>S-ubiquitinyl-[E2 ubiquitin-conjugating enzyme]-L-cysteine + [acceptor protein]-L-lysine = [E2 ubiquitin-conjugating enzyme]-L-cysteine + N(6)-ubiquitinyl-[acceptor protein]-L-lysine.</text>
        <dbReference type="EC" id="2.3.2.26"/>
    </reaction>
</comment>
<dbReference type="Gene3D" id="3.30.2410.10">
    <property type="entry name" value="Hect, E3 ligase catalytic domain"/>
    <property type="match status" value="1"/>
</dbReference>
<proteinExistence type="predicted"/>
<dbReference type="Pfam" id="PF00632">
    <property type="entry name" value="HECT"/>
    <property type="match status" value="1"/>
</dbReference>
<dbReference type="PROSITE" id="PS50237">
    <property type="entry name" value="HECT"/>
    <property type="match status" value="1"/>
</dbReference>
<protein>
    <recommendedName>
        <fullName evidence="3">HECT-type E3 ubiquitin transferase</fullName>
        <ecNumber evidence="3">2.3.2.26</ecNumber>
    </recommendedName>
</protein>
<feature type="active site" description="Glycyl thioester intermediate" evidence="6">
    <location>
        <position position="29"/>
    </location>
</feature>
<evidence type="ECO:0000256" key="7">
    <source>
        <dbReference type="SAM" id="SignalP"/>
    </source>
</evidence>
<dbReference type="GO" id="GO:0005737">
    <property type="term" value="C:cytoplasm"/>
    <property type="evidence" value="ECO:0007669"/>
    <property type="project" value="TreeGrafter"/>
</dbReference>
<evidence type="ECO:0000259" key="8">
    <source>
        <dbReference type="PROSITE" id="PS50237"/>
    </source>
</evidence>
<organism evidence="9 10">
    <name type="scientific">Seriola lalandi dorsalis</name>
    <dbReference type="NCBI Taxonomy" id="1841481"/>
    <lineage>
        <taxon>Eukaryota</taxon>
        <taxon>Metazoa</taxon>
        <taxon>Chordata</taxon>
        <taxon>Craniata</taxon>
        <taxon>Vertebrata</taxon>
        <taxon>Euteleostomi</taxon>
        <taxon>Actinopterygii</taxon>
        <taxon>Neopterygii</taxon>
        <taxon>Teleostei</taxon>
        <taxon>Neoteleostei</taxon>
        <taxon>Acanthomorphata</taxon>
        <taxon>Carangaria</taxon>
        <taxon>Carangiformes</taxon>
        <taxon>Carangidae</taxon>
        <taxon>Seriola</taxon>
    </lineage>
</organism>
<dbReference type="Ensembl" id="ENSSLDT00000015695.1">
    <property type="protein sequence ID" value="ENSSLDP00000015119.1"/>
    <property type="gene ID" value="ENSSLDG00000012054.1"/>
</dbReference>
<keyword evidence="10" id="KW-1185">Reference proteome</keyword>
<dbReference type="GeneTree" id="ENSGT00940000182525"/>
<evidence type="ECO:0000256" key="2">
    <source>
        <dbReference type="ARBA" id="ARBA00004906"/>
    </source>
</evidence>
<evidence type="ECO:0000256" key="5">
    <source>
        <dbReference type="ARBA" id="ARBA00022786"/>
    </source>
</evidence>
<dbReference type="AlphaFoldDB" id="A0A3B4XBX7"/>
<evidence type="ECO:0000313" key="10">
    <source>
        <dbReference type="Proteomes" id="UP000261360"/>
    </source>
</evidence>
<dbReference type="GO" id="GO:0006511">
    <property type="term" value="P:ubiquitin-dependent protein catabolic process"/>
    <property type="evidence" value="ECO:0007669"/>
    <property type="project" value="TreeGrafter"/>
</dbReference>
<dbReference type="Ensembl" id="ENSSLDT00000014084.1">
    <property type="protein sequence ID" value="ENSSLDP00000013581.1"/>
    <property type="gene ID" value="ENSSLDG00000010829.1"/>
</dbReference>
<keyword evidence="7" id="KW-0732">Signal</keyword>
<dbReference type="GO" id="GO:0061630">
    <property type="term" value="F:ubiquitin protein ligase activity"/>
    <property type="evidence" value="ECO:0007669"/>
    <property type="project" value="UniProtKB-EC"/>
</dbReference>
<feature type="domain" description="HECT" evidence="8">
    <location>
        <begin position="22"/>
        <end position="61"/>
    </location>
</feature>
<feature type="chain" id="PRO_5044590939" description="HECT-type E3 ubiquitin transferase" evidence="7">
    <location>
        <begin position="29"/>
        <end position="61"/>
    </location>
</feature>
<evidence type="ECO:0000256" key="6">
    <source>
        <dbReference type="PROSITE-ProRule" id="PRU00104"/>
    </source>
</evidence>
<dbReference type="InterPro" id="IPR050409">
    <property type="entry name" value="E3_ubiq-protein_ligase"/>
</dbReference>
<sequence length="61" mass="7010">SNDGRPVNFIFVTCRLVFLSFRLPISHTCFNQICLPPYRTRKELKHKLTIAISNAEGFGLE</sequence>
<dbReference type="GO" id="GO:0016567">
    <property type="term" value="P:protein ubiquitination"/>
    <property type="evidence" value="ECO:0007669"/>
    <property type="project" value="TreeGrafter"/>
</dbReference>
<feature type="signal peptide" evidence="7">
    <location>
        <begin position="1"/>
        <end position="28"/>
    </location>
</feature>
<accession>A0A3B4XBX7</accession>
<comment type="pathway">
    <text evidence="2">Protein modification; protein ubiquitination.</text>
</comment>
<dbReference type="STRING" id="1841481.ENSSLDP00000013581"/>
<dbReference type="Proteomes" id="UP000261360">
    <property type="component" value="Unplaced"/>
</dbReference>